<evidence type="ECO:0000256" key="5">
    <source>
        <dbReference type="ARBA" id="ARBA00023274"/>
    </source>
</evidence>
<dbReference type="FunFam" id="3.30.780.10:FF:000009">
    <property type="entry name" value="39S ribosomal protein L49, mitochondrial"/>
    <property type="match status" value="1"/>
</dbReference>
<name>A0A6P3XCN1_DINQU</name>
<dbReference type="InterPro" id="IPR007740">
    <property type="entry name" value="Ribosomal_mL49"/>
</dbReference>
<comment type="subcellular location">
    <subcellularLocation>
        <location evidence="1">Mitochondrion</location>
    </subcellularLocation>
</comment>
<evidence type="ECO:0000256" key="2">
    <source>
        <dbReference type="ARBA" id="ARBA00005677"/>
    </source>
</evidence>
<dbReference type="KEGG" id="dqu:106745180"/>
<keyword evidence="8" id="KW-1185">Reference proteome</keyword>
<evidence type="ECO:0000313" key="8">
    <source>
        <dbReference type="Proteomes" id="UP000515204"/>
    </source>
</evidence>
<dbReference type="CTD" id="740"/>
<dbReference type="Proteomes" id="UP000515204">
    <property type="component" value="Unplaced"/>
</dbReference>
<organism evidence="8 9">
    <name type="scientific">Dinoponera quadriceps</name>
    <name type="common">South American ant</name>
    <dbReference type="NCBI Taxonomy" id="609295"/>
    <lineage>
        <taxon>Eukaryota</taxon>
        <taxon>Metazoa</taxon>
        <taxon>Ecdysozoa</taxon>
        <taxon>Arthropoda</taxon>
        <taxon>Hexapoda</taxon>
        <taxon>Insecta</taxon>
        <taxon>Pterygota</taxon>
        <taxon>Neoptera</taxon>
        <taxon>Endopterygota</taxon>
        <taxon>Hymenoptera</taxon>
        <taxon>Apocrita</taxon>
        <taxon>Aculeata</taxon>
        <taxon>Formicoidea</taxon>
        <taxon>Formicidae</taxon>
        <taxon>Ponerinae</taxon>
        <taxon>Ponerini</taxon>
        <taxon>Dinoponera</taxon>
    </lineage>
</organism>
<dbReference type="AlphaFoldDB" id="A0A6P3XCN1"/>
<dbReference type="Gene3D" id="3.30.780.10">
    <property type="entry name" value="SUI1-like domain"/>
    <property type="match status" value="1"/>
</dbReference>
<dbReference type="PANTHER" id="PTHR13477">
    <property type="entry name" value="MITOCHONDRIAL 39S RIBOSOMAL PROTEIN L49"/>
    <property type="match status" value="1"/>
</dbReference>
<evidence type="ECO:0000256" key="4">
    <source>
        <dbReference type="ARBA" id="ARBA00023128"/>
    </source>
</evidence>
<dbReference type="GO" id="GO:0006412">
    <property type="term" value="P:translation"/>
    <property type="evidence" value="ECO:0007669"/>
    <property type="project" value="InterPro"/>
</dbReference>
<dbReference type="GO" id="GO:0005762">
    <property type="term" value="C:mitochondrial large ribosomal subunit"/>
    <property type="evidence" value="ECO:0007669"/>
    <property type="project" value="TreeGrafter"/>
</dbReference>
<keyword evidence="5" id="KW-0687">Ribonucleoprotein</keyword>
<proteinExistence type="inferred from homology"/>
<dbReference type="Pfam" id="PF05046">
    <property type="entry name" value="Img2"/>
    <property type="match status" value="1"/>
</dbReference>
<dbReference type="RefSeq" id="XP_014476018.1">
    <property type="nucleotide sequence ID" value="XM_014620532.1"/>
</dbReference>
<evidence type="ECO:0000256" key="3">
    <source>
        <dbReference type="ARBA" id="ARBA00022980"/>
    </source>
</evidence>
<sequence length="185" mass="21676">MAALRIFTRVGPAAILSPGRSLSGAIAPIVDQIQCRWSSYKSSPWYTKPENYTDYEITKDPNEWKYVERLLPYKTIPKPPTGDVKLPSGWKPPRASPTDYPYFIERSPSYQYPVYLKRKYNGMLKITTVRRIQGDIWALERDLRSYVEQYSDRVIGTQIHEFSSKIKFRGDHVSRIKQWMEMKGF</sequence>
<accession>A0A6P3XCN1</accession>
<evidence type="ECO:0000256" key="7">
    <source>
        <dbReference type="ARBA" id="ARBA00035545"/>
    </source>
</evidence>
<evidence type="ECO:0000256" key="6">
    <source>
        <dbReference type="ARBA" id="ARBA00035191"/>
    </source>
</evidence>
<gene>
    <name evidence="9" type="primary">LOC106745180</name>
</gene>
<keyword evidence="3 9" id="KW-0689">Ribosomal protein</keyword>
<dbReference type="PANTHER" id="PTHR13477:SF0">
    <property type="entry name" value="LARGE RIBOSOMAL SUBUNIT PROTEIN ML49"/>
    <property type="match status" value="1"/>
</dbReference>
<keyword evidence="4" id="KW-0496">Mitochondrion</keyword>
<dbReference type="GeneID" id="106745180"/>
<comment type="similarity">
    <text evidence="2">Belongs to the mitochondrion-specific ribosomal protein mL49 family.</text>
</comment>
<evidence type="ECO:0000313" key="9">
    <source>
        <dbReference type="RefSeq" id="XP_014476018.1"/>
    </source>
</evidence>
<dbReference type="OrthoDB" id="19439at2759"/>
<evidence type="ECO:0000256" key="1">
    <source>
        <dbReference type="ARBA" id="ARBA00004173"/>
    </source>
</evidence>
<reference evidence="9" key="1">
    <citation type="submission" date="2025-08" db="UniProtKB">
        <authorList>
            <consortium name="RefSeq"/>
        </authorList>
    </citation>
    <scope>IDENTIFICATION</scope>
</reference>
<dbReference type="GO" id="GO:0003735">
    <property type="term" value="F:structural constituent of ribosome"/>
    <property type="evidence" value="ECO:0007669"/>
    <property type="project" value="InterPro"/>
</dbReference>
<protein>
    <recommendedName>
        <fullName evidence="6">Large ribosomal subunit protein mL49</fullName>
    </recommendedName>
    <alternativeName>
        <fullName evidence="7">39S ribosomal protein L49, mitochondrial</fullName>
    </alternativeName>
</protein>